<dbReference type="PANTHER" id="PTHR19271">
    <property type="entry name" value="CYTOCHROME B"/>
    <property type="match status" value="1"/>
</dbReference>
<accession>A0ABY5ZRJ8</accession>
<dbReference type="InterPro" id="IPR005797">
    <property type="entry name" value="Cyt_b/b6_N"/>
</dbReference>
<dbReference type="InterPro" id="IPR027387">
    <property type="entry name" value="Cytb/b6-like_sf"/>
</dbReference>
<feature type="transmembrane region" description="Helical" evidence="10">
    <location>
        <begin position="78"/>
        <end position="99"/>
    </location>
</feature>
<dbReference type="SUPFAM" id="SSF81342">
    <property type="entry name" value="Transmembrane di-heme cytochromes"/>
    <property type="match status" value="1"/>
</dbReference>
<feature type="domain" description="Cytochrome b/b6 N-terminal region profile" evidence="11">
    <location>
        <begin position="1"/>
        <end position="207"/>
    </location>
</feature>
<dbReference type="Gene3D" id="1.20.810.10">
    <property type="entry name" value="Cytochrome Bc1 Complex, Chain C"/>
    <property type="match status" value="1"/>
</dbReference>
<feature type="transmembrane region" description="Helical" evidence="10">
    <location>
        <begin position="273"/>
        <end position="294"/>
    </location>
</feature>
<evidence type="ECO:0000313" key="12">
    <source>
        <dbReference type="EMBL" id="UWZ80572.1"/>
    </source>
</evidence>
<dbReference type="Pfam" id="PF00032">
    <property type="entry name" value="Cytochrom_B_C"/>
    <property type="match status" value="1"/>
</dbReference>
<keyword evidence="2" id="KW-0813">Transport</keyword>
<dbReference type="PROSITE" id="PS51002">
    <property type="entry name" value="CYTB_NTER"/>
    <property type="match status" value="1"/>
</dbReference>
<dbReference type="InterPro" id="IPR005798">
    <property type="entry name" value="Cyt_b/b6_C"/>
</dbReference>
<evidence type="ECO:0000256" key="6">
    <source>
        <dbReference type="ARBA" id="ARBA00022982"/>
    </source>
</evidence>
<protein>
    <submittedName>
        <fullName evidence="12">Cytochrome b N-terminal domain-containing protein</fullName>
    </submittedName>
</protein>
<evidence type="ECO:0000256" key="9">
    <source>
        <dbReference type="ARBA" id="ARBA00023136"/>
    </source>
</evidence>
<keyword evidence="5" id="KW-0479">Metal-binding</keyword>
<sequence length="348" mass="38718">MSAKRNFLHHLHPPQVCRRTLEPTATLGLGIACLTCLAVLFVTGATLFLYYVPDPERAYERILHITTTLRYGDFIRNLHFIAANALAILIFAHLARVFFTAAYKERYLNWLYGLVLLGLVLFGNFTGYLLPWDQVAYWAIKVGASLAAYLPYIGEGVQRFFLGGTDIGPETLLRSFAFHAGFVPLMLVVFTSLHLWRIRKDGGLAAPAEARKQRLPAAPWLYRAEGAVALATLGTLIALSLIIDAPLHERADPVHPPNPAKAPWYFVGFQEMVGYSAFLGGVAAPAALLAFFTLAPLLDRTRSEGGIWFARDRLALNLLFAAVMVSQIAFIVIGQWFRGKNWALIWPF</sequence>
<gene>
    <name evidence="12" type="ORF">L9S41_04020</name>
</gene>
<keyword evidence="8" id="KW-0408">Iron</keyword>
<name>A0ABY5ZRJ8_9BACT</name>
<reference evidence="12" key="1">
    <citation type="journal article" date="2022" name="Environ. Microbiol.">
        <title>Geoalkalibacter halelectricus SAP #1 sp. nov. possessing extracellular electron transfer and mineral#reducing capabilities from a haloalkaline environment.</title>
        <authorList>
            <person name="Yadav S."/>
            <person name="Singh R."/>
            <person name="Sundharam S.S."/>
            <person name="Chaudhary S."/>
            <person name="Krishnamurthi S."/>
            <person name="Patil S.A."/>
        </authorList>
    </citation>
    <scope>NUCLEOTIDE SEQUENCE</scope>
    <source>
        <strain evidence="12">SAP-1</strain>
    </source>
</reference>
<evidence type="ECO:0000256" key="2">
    <source>
        <dbReference type="ARBA" id="ARBA00022448"/>
    </source>
</evidence>
<keyword evidence="6" id="KW-0249">Electron transport</keyword>
<evidence type="ECO:0000256" key="10">
    <source>
        <dbReference type="SAM" id="Phobius"/>
    </source>
</evidence>
<proteinExistence type="predicted"/>
<evidence type="ECO:0000256" key="4">
    <source>
        <dbReference type="ARBA" id="ARBA00022692"/>
    </source>
</evidence>
<evidence type="ECO:0000256" key="8">
    <source>
        <dbReference type="ARBA" id="ARBA00023004"/>
    </source>
</evidence>
<keyword evidence="13" id="KW-1185">Reference proteome</keyword>
<dbReference type="Proteomes" id="UP001060414">
    <property type="component" value="Chromosome"/>
</dbReference>
<dbReference type="InterPro" id="IPR016174">
    <property type="entry name" value="Di-haem_cyt_TM"/>
</dbReference>
<feature type="transmembrane region" description="Helical" evidence="10">
    <location>
        <begin position="176"/>
        <end position="196"/>
    </location>
</feature>
<dbReference type="InterPro" id="IPR036150">
    <property type="entry name" value="Cyt_b/b6_C_sf"/>
</dbReference>
<feature type="transmembrane region" description="Helical" evidence="10">
    <location>
        <begin position="314"/>
        <end position="337"/>
    </location>
</feature>
<dbReference type="EMBL" id="CP092109">
    <property type="protein sequence ID" value="UWZ80572.1"/>
    <property type="molecule type" value="Genomic_DNA"/>
</dbReference>
<keyword evidence="3" id="KW-0349">Heme</keyword>
<evidence type="ECO:0000256" key="5">
    <source>
        <dbReference type="ARBA" id="ARBA00022723"/>
    </source>
</evidence>
<feature type="transmembrane region" description="Helical" evidence="10">
    <location>
        <begin position="220"/>
        <end position="243"/>
    </location>
</feature>
<organism evidence="12 13">
    <name type="scientific">Geoalkalibacter halelectricus</name>
    <dbReference type="NCBI Taxonomy" id="2847045"/>
    <lineage>
        <taxon>Bacteria</taxon>
        <taxon>Pseudomonadati</taxon>
        <taxon>Thermodesulfobacteriota</taxon>
        <taxon>Desulfuromonadia</taxon>
        <taxon>Desulfuromonadales</taxon>
        <taxon>Geoalkalibacteraceae</taxon>
        <taxon>Geoalkalibacter</taxon>
    </lineage>
</organism>
<dbReference type="PROSITE" id="PS51257">
    <property type="entry name" value="PROKAR_LIPOPROTEIN"/>
    <property type="match status" value="1"/>
</dbReference>
<dbReference type="RefSeq" id="WP_260748929.1">
    <property type="nucleotide sequence ID" value="NZ_CP092109.1"/>
</dbReference>
<evidence type="ECO:0000259" key="11">
    <source>
        <dbReference type="PROSITE" id="PS51002"/>
    </source>
</evidence>
<keyword evidence="9 10" id="KW-0472">Membrane</keyword>
<keyword evidence="4 10" id="KW-0812">Transmembrane</keyword>
<dbReference type="SUPFAM" id="SSF81648">
    <property type="entry name" value="a domain/subunit of cytochrome bc1 complex (Ubiquinol-cytochrome c reductase)"/>
    <property type="match status" value="1"/>
</dbReference>
<comment type="subcellular location">
    <subcellularLocation>
        <location evidence="1">Membrane</location>
        <topology evidence="1">Multi-pass membrane protein</topology>
    </subcellularLocation>
</comment>
<evidence type="ECO:0000256" key="7">
    <source>
        <dbReference type="ARBA" id="ARBA00022989"/>
    </source>
</evidence>
<dbReference type="PANTHER" id="PTHR19271:SF16">
    <property type="entry name" value="CYTOCHROME B"/>
    <property type="match status" value="1"/>
</dbReference>
<evidence type="ECO:0000256" key="3">
    <source>
        <dbReference type="ARBA" id="ARBA00022617"/>
    </source>
</evidence>
<evidence type="ECO:0000256" key="1">
    <source>
        <dbReference type="ARBA" id="ARBA00004141"/>
    </source>
</evidence>
<feature type="transmembrane region" description="Helical" evidence="10">
    <location>
        <begin position="111"/>
        <end position="130"/>
    </location>
</feature>
<feature type="transmembrane region" description="Helical" evidence="10">
    <location>
        <begin position="27"/>
        <end position="51"/>
    </location>
</feature>
<keyword evidence="7 10" id="KW-1133">Transmembrane helix</keyword>
<evidence type="ECO:0000313" key="13">
    <source>
        <dbReference type="Proteomes" id="UP001060414"/>
    </source>
</evidence>
<dbReference type="Pfam" id="PF00033">
    <property type="entry name" value="Cytochrome_B"/>
    <property type="match status" value="1"/>
</dbReference>